<evidence type="ECO:0000313" key="1">
    <source>
        <dbReference type="EMBL" id="MBD2646852.1"/>
    </source>
</evidence>
<reference evidence="1 2" key="1">
    <citation type="journal article" date="2020" name="ISME J.">
        <title>Comparative genomics reveals insights into cyanobacterial evolution and habitat adaptation.</title>
        <authorList>
            <person name="Chen M.Y."/>
            <person name="Teng W.K."/>
            <person name="Zhao L."/>
            <person name="Hu C.X."/>
            <person name="Zhou Y.K."/>
            <person name="Han B.P."/>
            <person name="Song L.R."/>
            <person name="Shu W.S."/>
        </authorList>
    </citation>
    <scope>NUCLEOTIDE SEQUENCE [LARGE SCALE GENOMIC DNA]</scope>
    <source>
        <strain evidence="1 2">FACHB-393</strain>
    </source>
</reference>
<keyword evidence="2" id="KW-1185">Reference proteome</keyword>
<sequence length="70" mass="7876">MGKELRPLPHILKLGDGEVGEMFRVTSFLSVEDYCSYMNNGAIASETGSSFILLKPLYVTRNFQFLVTRS</sequence>
<organism evidence="1 2">
    <name type="scientific">Nostoc foliaceum FACHB-393</name>
    <dbReference type="NCBI Taxonomy" id="2692915"/>
    <lineage>
        <taxon>Bacteria</taxon>
        <taxon>Bacillati</taxon>
        <taxon>Cyanobacteriota</taxon>
        <taxon>Cyanophyceae</taxon>
        <taxon>Nostocales</taxon>
        <taxon>Nostocaceae</taxon>
        <taxon>Nostoc</taxon>
        <taxon>Nostoc foliaceum</taxon>
    </lineage>
</organism>
<comment type="caution">
    <text evidence="1">The sequence shown here is derived from an EMBL/GenBank/DDBJ whole genome shotgun (WGS) entry which is preliminary data.</text>
</comment>
<evidence type="ECO:0000313" key="2">
    <source>
        <dbReference type="Proteomes" id="UP000643580"/>
    </source>
</evidence>
<protein>
    <submittedName>
        <fullName evidence="1">Uncharacterized protein</fullName>
    </submittedName>
</protein>
<proteinExistence type="predicted"/>
<name>A0ABR8I5H5_9NOSO</name>
<dbReference type="Proteomes" id="UP000643580">
    <property type="component" value="Unassembled WGS sequence"/>
</dbReference>
<accession>A0ABR8I5H5</accession>
<gene>
    <name evidence="1" type="ORF">H6G92_11445</name>
</gene>
<dbReference type="EMBL" id="JACJTD010000011">
    <property type="protein sequence ID" value="MBD2646852.1"/>
    <property type="molecule type" value="Genomic_DNA"/>
</dbReference>